<gene>
    <name evidence="1" type="ORF">LCGC14_1219470</name>
</gene>
<organism evidence="1">
    <name type="scientific">marine sediment metagenome</name>
    <dbReference type="NCBI Taxonomy" id="412755"/>
    <lineage>
        <taxon>unclassified sequences</taxon>
        <taxon>metagenomes</taxon>
        <taxon>ecological metagenomes</taxon>
    </lineage>
</organism>
<dbReference type="AlphaFoldDB" id="A0A0F9LFR5"/>
<protein>
    <recommendedName>
        <fullName evidence="2">Acetyl-CoA acetyltransferase</fullName>
    </recommendedName>
</protein>
<sequence>MGNKDHPFHAVAEMAAKRGLKDLKLKEERGGAYVRLYQNTPPLFFKHRNDPSDSFDRESFNDFKRILLSEDDCANGPEATVVLIRSLLEKFADYTPRRS</sequence>
<accession>A0A0F9LFR5</accession>
<comment type="caution">
    <text evidence="1">The sequence shown here is derived from an EMBL/GenBank/DDBJ whole genome shotgun (WGS) entry which is preliminary data.</text>
</comment>
<evidence type="ECO:0008006" key="2">
    <source>
        <dbReference type="Google" id="ProtNLM"/>
    </source>
</evidence>
<proteinExistence type="predicted"/>
<evidence type="ECO:0000313" key="1">
    <source>
        <dbReference type="EMBL" id="KKM92338.1"/>
    </source>
</evidence>
<dbReference type="EMBL" id="LAZR01006406">
    <property type="protein sequence ID" value="KKM92338.1"/>
    <property type="molecule type" value="Genomic_DNA"/>
</dbReference>
<name>A0A0F9LFR5_9ZZZZ</name>
<reference evidence="1" key="1">
    <citation type="journal article" date="2015" name="Nature">
        <title>Complex archaea that bridge the gap between prokaryotes and eukaryotes.</title>
        <authorList>
            <person name="Spang A."/>
            <person name="Saw J.H."/>
            <person name="Jorgensen S.L."/>
            <person name="Zaremba-Niedzwiedzka K."/>
            <person name="Martijn J."/>
            <person name="Lind A.E."/>
            <person name="van Eijk R."/>
            <person name="Schleper C."/>
            <person name="Guy L."/>
            <person name="Ettema T.J."/>
        </authorList>
    </citation>
    <scope>NUCLEOTIDE SEQUENCE</scope>
</reference>